<organism evidence="1 2">
    <name type="scientific">Chitinilyticum piscinae</name>
    <dbReference type="NCBI Taxonomy" id="2866724"/>
    <lineage>
        <taxon>Bacteria</taxon>
        <taxon>Pseudomonadati</taxon>
        <taxon>Pseudomonadota</taxon>
        <taxon>Betaproteobacteria</taxon>
        <taxon>Neisseriales</taxon>
        <taxon>Chitinibacteraceae</taxon>
        <taxon>Chitinilyticum</taxon>
    </lineage>
</organism>
<dbReference type="InterPro" id="IPR007263">
    <property type="entry name" value="DCC1-like"/>
</dbReference>
<dbReference type="GO" id="GO:0015035">
    <property type="term" value="F:protein-disulfide reductase activity"/>
    <property type="evidence" value="ECO:0007669"/>
    <property type="project" value="InterPro"/>
</dbReference>
<gene>
    <name evidence="1" type="ORF">INR99_11560</name>
</gene>
<protein>
    <submittedName>
        <fullName evidence="1">DUF393 domain-containing protein</fullName>
    </submittedName>
</protein>
<dbReference type="PANTHER" id="PTHR34290:SF2">
    <property type="entry name" value="OS04G0668800 PROTEIN"/>
    <property type="match status" value="1"/>
</dbReference>
<dbReference type="AlphaFoldDB" id="A0A8J7KB91"/>
<dbReference type="PANTHER" id="PTHR34290">
    <property type="entry name" value="SI:CH73-390P7.2"/>
    <property type="match status" value="1"/>
</dbReference>
<dbReference type="Proteomes" id="UP000604481">
    <property type="component" value="Unassembled WGS sequence"/>
</dbReference>
<reference evidence="1 2" key="1">
    <citation type="submission" date="2020-10" db="EMBL/GenBank/DDBJ databases">
        <title>The genome sequence of Chitinilyticum litopenaei 4Y14.</title>
        <authorList>
            <person name="Liu Y."/>
        </authorList>
    </citation>
    <scope>NUCLEOTIDE SEQUENCE [LARGE SCALE GENOMIC DNA]</scope>
    <source>
        <strain evidence="1 2">4Y14</strain>
    </source>
</reference>
<keyword evidence="2" id="KW-1185">Reference proteome</keyword>
<dbReference type="RefSeq" id="WP_194116500.1">
    <property type="nucleotide sequence ID" value="NZ_JADFUA010000006.1"/>
</dbReference>
<evidence type="ECO:0000313" key="1">
    <source>
        <dbReference type="EMBL" id="MBE9609979.1"/>
    </source>
</evidence>
<dbReference type="Pfam" id="PF04134">
    <property type="entry name" value="DCC1-like"/>
    <property type="match status" value="1"/>
</dbReference>
<proteinExistence type="predicted"/>
<dbReference type="EMBL" id="JADFUA010000006">
    <property type="protein sequence ID" value="MBE9609979.1"/>
    <property type="molecule type" value="Genomic_DNA"/>
</dbReference>
<comment type="caution">
    <text evidence="1">The sequence shown here is derived from an EMBL/GenBank/DDBJ whole genome shotgun (WGS) entry which is preliminary data.</text>
</comment>
<accession>A0A8J7KB91</accession>
<sequence>MRHYTIYYDRACPLCRAEIHRLKRLDRKGALTLVDASAADFVAPAGVSVEDMLTRLHVRDASGNWLVGIDAIAAIYRAIGHGRVWATLLVWRPLRPLMSRAYLLLANNRQRVSGWLGMRRDPPARCEGGVCRGDFL</sequence>
<evidence type="ECO:0000313" key="2">
    <source>
        <dbReference type="Proteomes" id="UP000604481"/>
    </source>
</evidence>
<dbReference type="InterPro" id="IPR044691">
    <property type="entry name" value="DCC1_Trx"/>
</dbReference>
<name>A0A8J7KB91_9NEIS</name>